<proteinExistence type="predicted"/>
<comment type="caution">
    <text evidence="1">The sequence shown here is derived from an EMBL/GenBank/DDBJ whole genome shotgun (WGS) entry which is preliminary data.</text>
</comment>
<feature type="non-terminal residue" evidence="1">
    <location>
        <position position="1"/>
    </location>
</feature>
<protein>
    <submittedName>
        <fullName evidence="1">Galactose mutarotase</fullName>
    </submittedName>
</protein>
<name>K1SNR0_9ZZZZ</name>
<sequence>TGVRTFLEADDATRSWTIWNNGGEVPYCCPEPQSWTTNAPNAPDPEAEGFRAIAPGDKWSMRFRLYADRR</sequence>
<dbReference type="InterPro" id="IPR014718">
    <property type="entry name" value="GH-type_carb-bd"/>
</dbReference>
<reference evidence="1" key="1">
    <citation type="journal article" date="2013" name="Environ. Microbiol.">
        <title>Microbiota from the distal guts of lean and obese adolescents exhibit partial functional redundancy besides clear differences in community structure.</title>
        <authorList>
            <person name="Ferrer M."/>
            <person name="Ruiz A."/>
            <person name="Lanza F."/>
            <person name="Haange S.B."/>
            <person name="Oberbach A."/>
            <person name="Till H."/>
            <person name="Bargiela R."/>
            <person name="Campoy C."/>
            <person name="Segura M.T."/>
            <person name="Richter M."/>
            <person name="von Bergen M."/>
            <person name="Seifert J."/>
            <person name="Suarez A."/>
        </authorList>
    </citation>
    <scope>NUCLEOTIDE SEQUENCE</scope>
</reference>
<dbReference type="GO" id="GO:0030246">
    <property type="term" value="F:carbohydrate binding"/>
    <property type="evidence" value="ECO:0007669"/>
    <property type="project" value="InterPro"/>
</dbReference>
<dbReference type="Gene3D" id="2.70.98.10">
    <property type="match status" value="1"/>
</dbReference>
<evidence type="ECO:0000313" key="1">
    <source>
        <dbReference type="EMBL" id="EKC56989.1"/>
    </source>
</evidence>
<dbReference type="EMBL" id="AJWZ01007407">
    <property type="protein sequence ID" value="EKC56989.1"/>
    <property type="molecule type" value="Genomic_DNA"/>
</dbReference>
<gene>
    <name evidence="1" type="ORF">OBE_10777</name>
</gene>
<accession>K1SNR0</accession>
<organism evidence="1">
    <name type="scientific">human gut metagenome</name>
    <dbReference type="NCBI Taxonomy" id="408170"/>
    <lineage>
        <taxon>unclassified sequences</taxon>
        <taxon>metagenomes</taxon>
        <taxon>organismal metagenomes</taxon>
    </lineage>
</organism>
<dbReference type="AlphaFoldDB" id="K1SNR0"/>